<keyword evidence="5" id="KW-0472">Membrane</keyword>
<evidence type="ECO:0000256" key="2">
    <source>
        <dbReference type="ARBA" id="ARBA00022801"/>
    </source>
</evidence>
<keyword evidence="7" id="KW-1185">Reference proteome</keyword>
<evidence type="ECO:0000313" key="7">
    <source>
        <dbReference type="Proteomes" id="UP000626092"/>
    </source>
</evidence>
<proteinExistence type="inferred from homology"/>
<keyword evidence="2" id="KW-0378">Hydrolase</keyword>
<dbReference type="GO" id="GO:0005975">
    <property type="term" value="P:carbohydrate metabolic process"/>
    <property type="evidence" value="ECO:0007669"/>
    <property type="project" value="InterPro"/>
</dbReference>
<dbReference type="Proteomes" id="UP000626092">
    <property type="component" value="Unassembled WGS sequence"/>
</dbReference>
<keyword evidence="5" id="KW-0812">Transmembrane</keyword>
<evidence type="ECO:0000256" key="1">
    <source>
        <dbReference type="ARBA" id="ARBA00010838"/>
    </source>
</evidence>
<dbReference type="PANTHER" id="PTHR10353:SF137">
    <property type="entry name" value="MYROSINASE 3-RELATED"/>
    <property type="match status" value="1"/>
</dbReference>
<dbReference type="Gene3D" id="3.20.20.80">
    <property type="entry name" value="Glycosidases"/>
    <property type="match status" value="2"/>
</dbReference>
<dbReference type="OrthoDB" id="65569at2759"/>
<accession>A0A834G3C1</accession>
<comment type="similarity">
    <text evidence="1 4">Belongs to the glycosyl hydrolase 1 family.</text>
</comment>
<reference evidence="6" key="1">
    <citation type="submission" date="2019-11" db="EMBL/GenBank/DDBJ databases">
        <authorList>
            <person name="Liu Y."/>
            <person name="Hou J."/>
            <person name="Li T.-Q."/>
            <person name="Guan C.-H."/>
            <person name="Wu X."/>
            <person name="Wu H.-Z."/>
            <person name="Ling F."/>
            <person name="Zhang R."/>
            <person name="Shi X.-G."/>
            <person name="Ren J.-P."/>
            <person name="Chen E.-F."/>
            <person name="Sun J.-M."/>
        </authorList>
    </citation>
    <scope>NUCLEOTIDE SEQUENCE</scope>
    <source>
        <strain evidence="6">Adult_tree_wgs_1</strain>
        <tissue evidence="6">Leaves</tissue>
    </source>
</reference>
<evidence type="ECO:0000256" key="4">
    <source>
        <dbReference type="RuleBase" id="RU003690"/>
    </source>
</evidence>
<keyword evidence="5" id="KW-1133">Transmembrane helix</keyword>
<comment type="caution">
    <text evidence="6">The sequence shown here is derived from an EMBL/GenBank/DDBJ whole genome shotgun (WGS) entry which is preliminary data.</text>
</comment>
<evidence type="ECO:0008006" key="8">
    <source>
        <dbReference type="Google" id="ProtNLM"/>
    </source>
</evidence>
<dbReference type="InterPro" id="IPR017853">
    <property type="entry name" value="GH"/>
</dbReference>
<feature type="transmembrane region" description="Helical" evidence="5">
    <location>
        <begin position="7"/>
        <end position="30"/>
    </location>
</feature>
<keyword evidence="3" id="KW-0326">Glycosidase</keyword>
<organism evidence="6 7">
    <name type="scientific">Rhododendron simsii</name>
    <name type="common">Sims's rhododendron</name>
    <dbReference type="NCBI Taxonomy" id="118357"/>
    <lineage>
        <taxon>Eukaryota</taxon>
        <taxon>Viridiplantae</taxon>
        <taxon>Streptophyta</taxon>
        <taxon>Embryophyta</taxon>
        <taxon>Tracheophyta</taxon>
        <taxon>Spermatophyta</taxon>
        <taxon>Magnoliopsida</taxon>
        <taxon>eudicotyledons</taxon>
        <taxon>Gunneridae</taxon>
        <taxon>Pentapetalae</taxon>
        <taxon>asterids</taxon>
        <taxon>Ericales</taxon>
        <taxon>Ericaceae</taxon>
        <taxon>Ericoideae</taxon>
        <taxon>Rhodoreae</taxon>
        <taxon>Rhododendron</taxon>
    </lineage>
</organism>
<dbReference type="Pfam" id="PF00232">
    <property type="entry name" value="Glyco_hydro_1"/>
    <property type="match status" value="1"/>
</dbReference>
<gene>
    <name evidence="6" type="ORF">RHSIM_Rhsim13G0225700</name>
</gene>
<evidence type="ECO:0000313" key="6">
    <source>
        <dbReference type="EMBL" id="KAF7120712.1"/>
    </source>
</evidence>
<dbReference type="EMBL" id="WJXA01000013">
    <property type="protein sequence ID" value="KAF7120712.1"/>
    <property type="molecule type" value="Genomic_DNA"/>
</dbReference>
<dbReference type="PRINTS" id="PR00131">
    <property type="entry name" value="GLHYDRLASE1"/>
</dbReference>
<dbReference type="GO" id="GO:0008422">
    <property type="term" value="F:beta-glucosidase activity"/>
    <property type="evidence" value="ECO:0007669"/>
    <property type="project" value="TreeGrafter"/>
</dbReference>
<sequence length="455" mass="51483">MGRGIKAYLLLCSLVIISGLRLLVIANAVLESITSLSEPDDALHILNRTCFPPHFRWGAASSAYQEDVQNLKQLNLDAYRFSISWSRLLPRGKIRGGVNEEGITYYNNLINELLANDIEPYVTLFHWDVPQALEDEYGGFLSTNIVYDFRDYAELCFKRFGDRVKYWITMNEPWSFSGGGYVTGAMAPGRCSAWLKLNCPAGDSGTEPYIVTHNQLLAHAVAVNKYRDKYQKSQKGEIGITLVSKWLEPLTNSSLDIEARERSFDFKLGWFMDPLTIGDYPAVMRSLVGNRLPKFSPKQADMVKGSIDFLGINYYTAQYAANAPYDSSLNLSYDTDSLVTLSNEKDGVPIGAQAGSNWLYMDDLTRPIPIKEALNDTVRIKYYHDHLSNILEAMKAGVKVEGYFAWSLVDNFEWAFGYSSRFGMYYTDYQDGLKIYPKPSTPWFTSFLNKGPMLV</sequence>
<dbReference type="PANTHER" id="PTHR10353">
    <property type="entry name" value="GLYCOSYL HYDROLASE"/>
    <property type="match status" value="1"/>
</dbReference>
<protein>
    <recommendedName>
        <fullName evidence="8">Beta-glucosidase</fullName>
    </recommendedName>
</protein>
<dbReference type="FunFam" id="3.20.20.80:FF:000020">
    <property type="entry name" value="Beta-glucosidase 12"/>
    <property type="match status" value="1"/>
</dbReference>
<dbReference type="SUPFAM" id="SSF51445">
    <property type="entry name" value="(Trans)glycosidases"/>
    <property type="match status" value="1"/>
</dbReference>
<evidence type="ECO:0000256" key="3">
    <source>
        <dbReference type="ARBA" id="ARBA00023295"/>
    </source>
</evidence>
<dbReference type="InterPro" id="IPR001360">
    <property type="entry name" value="Glyco_hydro_1"/>
</dbReference>
<name>A0A834G3C1_RHOSS</name>
<dbReference type="AlphaFoldDB" id="A0A834G3C1"/>
<evidence type="ECO:0000256" key="5">
    <source>
        <dbReference type="SAM" id="Phobius"/>
    </source>
</evidence>